<protein>
    <submittedName>
        <fullName evidence="5">DNA-binding transcriptional ArsR family regulator</fullName>
    </submittedName>
</protein>
<dbReference type="InterPro" id="IPR001845">
    <property type="entry name" value="HTH_ArsR_DNA-bd_dom"/>
</dbReference>
<dbReference type="SMART" id="SM00418">
    <property type="entry name" value="HTH_ARSR"/>
    <property type="match status" value="1"/>
</dbReference>
<dbReference type="Proteomes" id="UP000581688">
    <property type="component" value="Unassembled WGS sequence"/>
</dbReference>
<evidence type="ECO:0000259" key="4">
    <source>
        <dbReference type="PROSITE" id="PS50987"/>
    </source>
</evidence>
<dbReference type="SUPFAM" id="SSF46785">
    <property type="entry name" value="Winged helix' DNA-binding domain"/>
    <property type="match status" value="1"/>
</dbReference>
<dbReference type="InterPro" id="IPR011991">
    <property type="entry name" value="ArsR-like_HTH"/>
</dbReference>
<dbReference type="InterPro" id="IPR036390">
    <property type="entry name" value="WH_DNA-bd_sf"/>
</dbReference>
<dbReference type="PANTHER" id="PTHR33154">
    <property type="entry name" value="TRANSCRIPTIONAL REGULATOR, ARSR FAMILY"/>
    <property type="match status" value="1"/>
</dbReference>
<dbReference type="PROSITE" id="PS50987">
    <property type="entry name" value="HTH_ARSR_2"/>
    <property type="match status" value="1"/>
</dbReference>
<keyword evidence="3" id="KW-0804">Transcription</keyword>
<dbReference type="EMBL" id="JACHGH010000004">
    <property type="protein sequence ID" value="MBB6453362.1"/>
    <property type="molecule type" value="Genomic_DNA"/>
</dbReference>
<dbReference type="PANTHER" id="PTHR33154:SF33">
    <property type="entry name" value="TRANSCRIPTIONAL REPRESSOR SDPR"/>
    <property type="match status" value="1"/>
</dbReference>
<dbReference type="AlphaFoldDB" id="A0A841Q4U2"/>
<evidence type="ECO:0000256" key="2">
    <source>
        <dbReference type="ARBA" id="ARBA00023125"/>
    </source>
</evidence>
<gene>
    <name evidence="5" type="ORF">HNQ94_001810</name>
</gene>
<reference evidence="5 6" key="1">
    <citation type="submission" date="2020-08" db="EMBL/GenBank/DDBJ databases">
        <title>Genomic Encyclopedia of Type Strains, Phase IV (KMG-IV): sequencing the most valuable type-strain genomes for metagenomic binning, comparative biology and taxonomic classification.</title>
        <authorList>
            <person name="Goeker M."/>
        </authorList>
    </citation>
    <scope>NUCLEOTIDE SEQUENCE [LARGE SCALE GENOMIC DNA]</scope>
    <source>
        <strain evidence="5 6">DSM 19612</strain>
    </source>
</reference>
<name>A0A841Q4U2_9BACI</name>
<keyword evidence="6" id="KW-1185">Reference proteome</keyword>
<evidence type="ECO:0000256" key="1">
    <source>
        <dbReference type="ARBA" id="ARBA00023015"/>
    </source>
</evidence>
<dbReference type="Pfam" id="PF01022">
    <property type="entry name" value="HTH_5"/>
    <property type="match status" value="1"/>
</dbReference>
<dbReference type="PRINTS" id="PR00778">
    <property type="entry name" value="HTHARSR"/>
</dbReference>
<evidence type="ECO:0000313" key="6">
    <source>
        <dbReference type="Proteomes" id="UP000581688"/>
    </source>
</evidence>
<dbReference type="GO" id="GO:0003700">
    <property type="term" value="F:DNA-binding transcription factor activity"/>
    <property type="evidence" value="ECO:0007669"/>
    <property type="project" value="InterPro"/>
</dbReference>
<evidence type="ECO:0000313" key="5">
    <source>
        <dbReference type="EMBL" id="MBB6453362.1"/>
    </source>
</evidence>
<evidence type="ECO:0000256" key="3">
    <source>
        <dbReference type="ARBA" id="ARBA00023163"/>
    </source>
</evidence>
<dbReference type="InterPro" id="IPR036388">
    <property type="entry name" value="WH-like_DNA-bd_sf"/>
</dbReference>
<keyword evidence="1" id="KW-0805">Transcription regulation</keyword>
<keyword evidence="2 5" id="KW-0238">DNA-binding</keyword>
<proteinExistence type="predicted"/>
<feature type="domain" description="HTH arsR-type" evidence="4">
    <location>
        <begin position="259"/>
        <end position="351"/>
    </location>
</feature>
<dbReference type="GO" id="GO:0003677">
    <property type="term" value="F:DNA binding"/>
    <property type="evidence" value="ECO:0007669"/>
    <property type="project" value="UniProtKB-KW"/>
</dbReference>
<dbReference type="RefSeq" id="WP_174497859.1">
    <property type="nucleotide sequence ID" value="NZ_CADDWK010000021.1"/>
</dbReference>
<organism evidence="5 6">
    <name type="scientific">Salirhabdus euzebyi</name>
    <dbReference type="NCBI Taxonomy" id="394506"/>
    <lineage>
        <taxon>Bacteria</taxon>
        <taxon>Bacillati</taxon>
        <taxon>Bacillota</taxon>
        <taxon>Bacilli</taxon>
        <taxon>Bacillales</taxon>
        <taxon>Bacillaceae</taxon>
        <taxon>Salirhabdus</taxon>
    </lineage>
</organism>
<accession>A0A841Q4U2</accession>
<dbReference type="NCBIfam" id="NF033788">
    <property type="entry name" value="HTH_metalloreg"/>
    <property type="match status" value="1"/>
</dbReference>
<dbReference type="InterPro" id="IPR051081">
    <property type="entry name" value="HTH_MetalResp_TranReg"/>
</dbReference>
<dbReference type="Gene3D" id="1.10.10.10">
    <property type="entry name" value="Winged helix-like DNA-binding domain superfamily/Winged helix DNA-binding domain"/>
    <property type="match status" value="1"/>
</dbReference>
<sequence length="351" mass="41142">MKMKSVDNIQFVASPVFELLASMFRLNVHEKLLDHLHESSPTYAQLDQWVRQTRKTLTPSLREELDVFFHYESFIGLSLVSKSFKENAYHTFDEFIAFLEDLPAYDLFYSFLQTGFTPKEINNIKDREEVLDYIKNSNLPQVEKWKLTYLYLDVDNTKDRFIHLVQKCWNVYFADELEDIQKKQQESIDQLIREYGVKNRESLYRVFPFLNRDHAIPEDTVIISAPSVFYYISSLTSSSDTDNMFLHLFGTEQPAFNMKGNMNEGELLESFKKLADEKRLKMIRILSIRPSYGHELAQKLEVSNSTVSHHLSTLSSMGIVKATRKDSRVYYEVNKMKLKELMAKITDALID</sequence>
<dbReference type="CDD" id="cd00090">
    <property type="entry name" value="HTH_ARSR"/>
    <property type="match status" value="1"/>
</dbReference>
<comment type="caution">
    <text evidence="5">The sequence shown here is derived from an EMBL/GenBank/DDBJ whole genome shotgun (WGS) entry which is preliminary data.</text>
</comment>